<reference evidence="2 3" key="1">
    <citation type="submission" date="2019-08" db="EMBL/GenBank/DDBJ databases">
        <title>Whole genome of Aphis craccivora.</title>
        <authorList>
            <person name="Voronova N.V."/>
            <person name="Shulinski R.S."/>
            <person name="Bandarenka Y.V."/>
            <person name="Zhorov D.G."/>
            <person name="Warner D."/>
        </authorList>
    </citation>
    <scope>NUCLEOTIDE SEQUENCE [LARGE SCALE GENOMIC DNA]</scope>
    <source>
        <strain evidence="2">180601</strain>
        <tissue evidence="2">Whole Body</tissue>
    </source>
</reference>
<dbReference type="AlphaFoldDB" id="A0A6G0VVG5"/>
<comment type="caution">
    <text evidence="2">The sequence shown here is derived from an EMBL/GenBank/DDBJ whole genome shotgun (WGS) entry which is preliminary data.</text>
</comment>
<evidence type="ECO:0000313" key="3">
    <source>
        <dbReference type="Proteomes" id="UP000478052"/>
    </source>
</evidence>
<keyword evidence="1" id="KW-0732">Signal</keyword>
<evidence type="ECO:0000256" key="1">
    <source>
        <dbReference type="SAM" id="SignalP"/>
    </source>
</evidence>
<dbReference type="Proteomes" id="UP000478052">
    <property type="component" value="Unassembled WGS sequence"/>
</dbReference>
<name>A0A6G0VVG5_APHCR</name>
<gene>
    <name evidence="2" type="ORF">FWK35_00038775</name>
</gene>
<keyword evidence="3" id="KW-1185">Reference proteome</keyword>
<dbReference type="EMBL" id="VUJU01011406">
    <property type="protein sequence ID" value="KAF0711102.1"/>
    <property type="molecule type" value="Genomic_DNA"/>
</dbReference>
<feature type="signal peptide" evidence="1">
    <location>
        <begin position="1"/>
        <end position="20"/>
    </location>
</feature>
<organism evidence="2 3">
    <name type="scientific">Aphis craccivora</name>
    <name type="common">Cowpea aphid</name>
    <dbReference type="NCBI Taxonomy" id="307492"/>
    <lineage>
        <taxon>Eukaryota</taxon>
        <taxon>Metazoa</taxon>
        <taxon>Ecdysozoa</taxon>
        <taxon>Arthropoda</taxon>
        <taxon>Hexapoda</taxon>
        <taxon>Insecta</taxon>
        <taxon>Pterygota</taxon>
        <taxon>Neoptera</taxon>
        <taxon>Paraneoptera</taxon>
        <taxon>Hemiptera</taxon>
        <taxon>Sternorrhyncha</taxon>
        <taxon>Aphidomorpha</taxon>
        <taxon>Aphidoidea</taxon>
        <taxon>Aphididae</taxon>
        <taxon>Aphidini</taxon>
        <taxon>Aphis</taxon>
        <taxon>Aphis</taxon>
    </lineage>
</organism>
<proteinExistence type="predicted"/>
<protein>
    <submittedName>
        <fullName evidence="2">Cathepsin B-like cysteine proteinase 3</fullName>
    </submittedName>
</protein>
<feature type="non-terminal residue" evidence="2">
    <location>
        <position position="40"/>
    </location>
</feature>
<feature type="chain" id="PRO_5026097505" evidence="1">
    <location>
        <begin position="21"/>
        <end position="40"/>
    </location>
</feature>
<evidence type="ECO:0000313" key="2">
    <source>
        <dbReference type="EMBL" id="KAF0711102.1"/>
    </source>
</evidence>
<sequence>MARLVILLSVVLFSVYQTEQAHFLEKNYIDQINEEATTWK</sequence>
<accession>A0A6G0VVG5</accession>